<organism evidence="1 2">
    <name type="scientific">Popillia japonica</name>
    <name type="common">Japanese beetle</name>
    <dbReference type="NCBI Taxonomy" id="7064"/>
    <lineage>
        <taxon>Eukaryota</taxon>
        <taxon>Metazoa</taxon>
        <taxon>Ecdysozoa</taxon>
        <taxon>Arthropoda</taxon>
        <taxon>Hexapoda</taxon>
        <taxon>Insecta</taxon>
        <taxon>Pterygota</taxon>
        <taxon>Neoptera</taxon>
        <taxon>Endopterygota</taxon>
        <taxon>Coleoptera</taxon>
        <taxon>Polyphaga</taxon>
        <taxon>Scarabaeiformia</taxon>
        <taxon>Scarabaeidae</taxon>
        <taxon>Rutelinae</taxon>
        <taxon>Popillia</taxon>
    </lineage>
</organism>
<gene>
    <name evidence="1" type="ORF">QE152_g1679</name>
</gene>
<keyword evidence="2" id="KW-1185">Reference proteome</keyword>
<evidence type="ECO:0000313" key="1">
    <source>
        <dbReference type="EMBL" id="KAK9753991.1"/>
    </source>
</evidence>
<sequence>MQSRNLHQITRKQVEDDARRMLHGAAIIETTERHPLGAGRALKPLYHTEIRLPLLQSLYATTILNCDRKNQFAELAYIIDGSSFTVLCNYSESYPKFYFARTQISRKQYYAFATRWKGLKIAETDGLFTPVHNNISPRTCVIIVGAGPQLVEILVKWIFLRMPFKHLTRSRISAPLYRYISLFIPLVSL</sequence>
<dbReference type="Proteomes" id="UP001458880">
    <property type="component" value="Unassembled WGS sequence"/>
</dbReference>
<dbReference type="AlphaFoldDB" id="A0AAW1N1W9"/>
<proteinExistence type="predicted"/>
<evidence type="ECO:0000313" key="2">
    <source>
        <dbReference type="Proteomes" id="UP001458880"/>
    </source>
</evidence>
<name>A0AAW1N1W9_POPJA</name>
<reference evidence="1 2" key="1">
    <citation type="journal article" date="2024" name="BMC Genomics">
        <title>De novo assembly and annotation of Popillia japonica's genome with initial clues to its potential as an invasive pest.</title>
        <authorList>
            <person name="Cucini C."/>
            <person name="Boschi S."/>
            <person name="Funari R."/>
            <person name="Cardaioli E."/>
            <person name="Iannotti N."/>
            <person name="Marturano G."/>
            <person name="Paoli F."/>
            <person name="Bruttini M."/>
            <person name="Carapelli A."/>
            <person name="Frati F."/>
            <person name="Nardi F."/>
        </authorList>
    </citation>
    <scope>NUCLEOTIDE SEQUENCE [LARGE SCALE GENOMIC DNA]</scope>
    <source>
        <strain evidence="1">DMR45628</strain>
    </source>
</reference>
<protein>
    <submittedName>
        <fullName evidence="1">Uncharacterized protein</fullName>
    </submittedName>
</protein>
<accession>A0AAW1N1W9</accession>
<dbReference type="EMBL" id="JASPKY010000009">
    <property type="protein sequence ID" value="KAK9753991.1"/>
    <property type="molecule type" value="Genomic_DNA"/>
</dbReference>
<comment type="caution">
    <text evidence="1">The sequence shown here is derived from an EMBL/GenBank/DDBJ whole genome shotgun (WGS) entry which is preliminary data.</text>
</comment>